<dbReference type="AlphaFoldDB" id="A0AAX2ZEI1"/>
<dbReference type="RefSeq" id="WP_228415863.1">
    <property type="nucleotide sequence ID" value="NZ_CP081135.1"/>
</dbReference>
<keyword evidence="1" id="KW-0812">Transmembrane</keyword>
<accession>A0AAX2ZEI1</accession>
<dbReference type="InterPro" id="IPR001279">
    <property type="entry name" value="Metallo-B-lactamas"/>
</dbReference>
<reference evidence="3 4" key="1">
    <citation type="journal article" date="2023" name="Int. J. Syst. Evol. Microbiol.">
        <title>Terrisporobacter hibernicus sp. nov., isolated from bovine faeces in Northern Ireland.</title>
        <authorList>
            <person name="Mitchell M."/>
            <person name="Nguyen S.V."/>
            <person name="Connor M."/>
            <person name="Fairley D.J."/>
            <person name="Donoghue O."/>
            <person name="Marshall H."/>
            <person name="Koolman L."/>
            <person name="McMullan G."/>
            <person name="Schaffer K.E."/>
            <person name="McGrath J.W."/>
            <person name="Fanning S."/>
        </authorList>
    </citation>
    <scope>NUCLEOTIDE SEQUENCE [LARGE SCALE GENOMIC DNA]</scope>
    <source>
        <strain evidence="3 4">MCA3</strain>
    </source>
</reference>
<dbReference type="Gene3D" id="3.60.15.10">
    <property type="entry name" value="Ribonuclease Z/Hydroxyacylglutathione hydrolase-like"/>
    <property type="match status" value="1"/>
</dbReference>
<keyword evidence="1" id="KW-1133">Transmembrane helix</keyword>
<dbReference type="PANTHER" id="PTHR30619">
    <property type="entry name" value="DNA INTERNALIZATION/COMPETENCE PROTEIN COMEC/REC2"/>
    <property type="match status" value="1"/>
</dbReference>
<dbReference type="InterPro" id="IPR036866">
    <property type="entry name" value="RibonucZ/Hydroxyglut_hydro"/>
</dbReference>
<organism evidence="3 4">
    <name type="scientific">Terrisporobacter hibernicus</name>
    <dbReference type="NCBI Taxonomy" id="2813371"/>
    <lineage>
        <taxon>Bacteria</taxon>
        <taxon>Bacillati</taxon>
        <taxon>Bacillota</taxon>
        <taxon>Clostridia</taxon>
        <taxon>Peptostreptococcales</taxon>
        <taxon>Peptostreptococcaceae</taxon>
        <taxon>Terrisporobacter</taxon>
    </lineage>
</organism>
<proteinExistence type="predicted"/>
<feature type="domain" description="Metallo-beta-lactamase" evidence="2">
    <location>
        <begin position="146"/>
        <end position="333"/>
    </location>
</feature>
<name>A0AAX2ZEI1_9FIRM</name>
<evidence type="ECO:0000313" key="3">
    <source>
        <dbReference type="EMBL" id="UEL47446.1"/>
    </source>
</evidence>
<keyword evidence="1" id="KW-0472">Membrane</keyword>
<feature type="transmembrane region" description="Helical" evidence="1">
    <location>
        <begin position="20"/>
        <end position="35"/>
    </location>
</feature>
<evidence type="ECO:0000313" key="4">
    <source>
        <dbReference type="Proteomes" id="UP001198983"/>
    </source>
</evidence>
<dbReference type="PANTHER" id="PTHR30619:SF1">
    <property type="entry name" value="RECOMBINATION PROTEIN 2"/>
    <property type="match status" value="1"/>
</dbReference>
<dbReference type="InterPro" id="IPR052159">
    <property type="entry name" value="Competence_DNA_uptake"/>
</dbReference>
<keyword evidence="4" id="KW-1185">Reference proteome</keyword>
<feature type="transmembrane region" description="Helical" evidence="1">
    <location>
        <begin position="72"/>
        <end position="94"/>
    </location>
</feature>
<dbReference type="SMART" id="SM00849">
    <property type="entry name" value="Lactamase_B"/>
    <property type="match status" value="1"/>
</dbReference>
<evidence type="ECO:0000259" key="2">
    <source>
        <dbReference type="SMART" id="SM00849"/>
    </source>
</evidence>
<protein>
    <submittedName>
        <fullName evidence="3">MBL fold metallo-hydrolase</fullName>
    </submittedName>
</protein>
<dbReference type="CDD" id="cd07731">
    <property type="entry name" value="ComA-like_MBL-fold"/>
    <property type="match status" value="1"/>
</dbReference>
<evidence type="ECO:0000256" key="1">
    <source>
        <dbReference type="SAM" id="Phobius"/>
    </source>
</evidence>
<sequence>MKKYIAGFRSNNSKKKKKASIYYILITLLFILGTSKDISDISLYLLLLMTPSLVCNFKVFIKKIKNKNKRKIFLRTLMCYLIILCVFITSTPVLKETIAQSQLLPETMSRISLSTNKKEIKSSKEKSKDSISNVYEAQLHFINTGNSDSILIRQGGEAALIDGGDNDDEKTVVNYLKDIGVKKLKYVVATHPDADHIGGLDAVINSIPVETVYVSNGDANTKTYSDFINAMSSKNLYPSVPLLGAKFYLGTSEFKVLSAADLNDVNDNSIVLEYTNGNDKILLMGDAGADIERIIDAKEVDLIKIGHHGSNTSSDMNFIKKINPKYAVITVGKNNKYGHPNKETMQTLKKENIEVHRNDECGNILFKSTGNGLVINCEKGSYNYGR</sequence>
<dbReference type="EMBL" id="CP081135">
    <property type="protein sequence ID" value="UEL47446.1"/>
    <property type="molecule type" value="Genomic_DNA"/>
</dbReference>
<gene>
    <name evidence="3" type="ORF">JW646_17770</name>
</gene>
<dbReference type="InterPro" id="IPR035681">
    <property type="entry name" value="ComA-like_MBL"/>
</dbReference>
<dbReference type="SUPFAM" id="SSF56281">
    <property type="entry name" value="Metallo-hydrolase/oxidoreductase"/>
    <property type="match status" value="1"/>
</dbReference>
<dbReference type="KEGG" id="tem:JW646_17770"/>
<dbReference type="Proteomes" id="UP001198983">
    <property type="component" value="Chromosome"/>
</dbReference>
<dbReference type="Pfam" id="PF00753">
    <property type="entry name" value="Lactamase_B"/>
    <property type="match status" value="1"/>
</dbReference>
<feature type="transmembrane region" description="Helical" evidence="1">
    <location>
        <begin position="41"/>
        <end position="60"/>
    </location>
</feature>